<keyword evidence="3" id="KW-1185">Reference proteome</keyword>
<comment type="caution">
    <text evidence="2">The sequence shown here is derived from an EMBL/GenBank/DDBJ whole genome shotgun (WGS) entry which is preliminary data.</text>
</comment>
<evidence type="ECO:0000313" key="3">
    <source>
        <dbReference type="Proteomes" id="UP000606194"/>
    </source>
</evidence>
<name>A0A918FU34_9ACTN</name>
<feature type="region of interest" description="Disordered" evidence="1">
    <location>
        <begin position="73"/>
        <end position="103"/>
    </location>
</feature>
<accession>A0A918FU34</accession>
<gene>
    <name evidence="2" type="ORF">GCM10010269_24040</name>
</gene>
<protein>
    <recommendedName>
        <fullName evidence="4">DUF1876 domain-containing protein</fullName>
    </recommendedName>
</protein>
<reference evidence="2" key="2">
    <citation type="submission" date="2020-09" db="EMBL/GenBank/DDBJ databases">
        <authorList>
            <person name="Sun Q."/>
            <person name="Ohkuma M."/>
        </authorList>
    </citation>
    <scope>NUCLEOTIDE SEQUENCE</scope>
    <source>
        <strain evidence="2">JCM 4386</strain>
    </source>
</reference>
<evidence type="ECO:0000256" key="1">
    <source>
        <dbReference type="SAM" id="MobiDB-lite"/>
    </source>
</evidence>
<dbReference type="InterPro" id="IPR038070">
    <property type="entry name" value="Rv2632c-like_sf"/>
</dbReference>
<dbReference type="AlphaFoldDB" id="A0A918FU34"/>
<evidence type="ECO:0000313" key="2">
    <source>
        <dbReference type="EMBL" id="GGR84089.1"/>
    </source>
</evidence>
<dbReference type="Pfam" id="PF08962">
    <property type="entry name" value="Rv2632c-like"/>
    <property type="match status" value="1"/>
</dbReference>
<organism evidence="2 3">
    <name type="scientific">Streptomyces humidus</name>
    <dbReference type="NCBI Taxonomy" id="52259"/>
    <lineage>
        <taxon>Bacteria</taxon>
        <taxon>Bacillati</taxon>
        <taxon>Actinomycetota</taxon>
        <taxon>Actinomycetes</taxon>
        <taxon>Kitasatosporales</taxon>
        <taxon>Streptomycetaceae</taxon>
        <taxon>Streptomyces</taxon>
    </lineage>
</organism>
<dbReference type="EMBL" id="BMTL01000008">
    <property type="protein sequence ID" value="GGR84089.1"/>
    <property type="molecule type" value="Genomic_DNA"/>
</dbReference>
<evidence type="ECO:0008006" key="4">
    <source>
        <dbReference type="Google" id="ProtNLM"/>
    </source>
</evidence>
<proteinExistence type="predicted"/>
<reference evidence="2" key="1">
    <citation type="journal article" date="2014" name="Int. J. Syst. Evol. Microbiol.">
        <title>Complete genome sequence of Corynebacterium casei LMG S-19264T (=DSM 44701T), isolated from a smear-ripened cheese.</title>
        <authorList>
            <consortium name="US DOE Joint Genome Institute (JGI-PGF)"/>
            <person name="Walter F."/>
            <person name="Albersmeier A."/>
            <person name="Kalinowski J."/>
            <person name="Ruckert C."/>
        </authorList>
    </citation>
    <scope>NUCLEOTIDE SEQUENCE</scope>
    <source>
        <strain evidence="2">JCM 4386</strain>
    </source>
</reference>
<dbReference type="Proteomes" id="UP000606194">
    <property type="component" value="Unassembled WGS sequence"/>
</dbReference>
<dbReference type="Gene3D" id="3.30.160.240">
    <property type="entry name" value="Rv1738"/>
    <property type="match status" value="1"/>
</dbReference>
<dbReference type="InterPro" id="IPR015057">
    <property type="entry name" value="Rv2632c-like"/>
</dbReference>
<sequence>MPHTQEWKVRLYLFEEEDRTKARAVLDTGTTELTGHGAAHRNPADKDVPEIGDELAAGRALYDLGRQLVEVADRDIEGMNPPVDTRSAGPSSGWPMADDGPAR</sequence>
<dbReference type="SUPFAM" id="SSF143212">
    <property type="entry name" value="Rv2632c-like"/>
    <property type="match status" value="1"/>
</dbReference>
<dbReference type="RefSeq" id="WP_190149197.1">
    <property type="nucleotide sequence ID" value="NZ_BMTL01000008.1"/>
</dbReference>